<name>A0A1W1W6I4_9BACT</name>
<dbReference type="AlphaFoldDB" id="A0A1W1W6I4"/>
<proteinExistence type="predicted"/>
<dbReference type="OrthoDB" id="951410at2"/>
<organism evidence="1 2">
    <name type="scientific">Hymenobacter roseosalivarius DSM 11622</name>
    <dbReference type="NCBI Taxonomy" id="645990"/>
    <lineage>
        <taxon>Bacteria</taxon>
        <taxon>Pseudomonadati</taxon>
        <taxon>Bacteroidota</taxon>
        <taxon>Cytophagia</taxon>
        <taxon>Cytophagales</taxon>
        <taxon>Hymenobacteraceae</taxon>
        <taxon>Hymenobacter</taxon>
    </lineage>
</organism>
<dbReference type="EMBL" id="FWWW01000122">
    <property type="protein sequence ID" value="SMC00704.1"/>
    <property type="molecule type" value="Genomic_DNA"/>
</dbReference>
<evidence type="ECO:0000313" key="2">
    <source>
        <dbReference type="Proteomes" id="UP000192266"/>
    </source>
</evidence>
<protein>
    <submittedName>
        <fullName evidence="1">Uncharacterized protein</fullName>
    </submittedName>
</protein>
<evidence type="ECO:0000313" key="1">
    <source>
        <dbReference type="EMBL" id="SMC00704.1"/>
    </source>
</evidence>
<accession>A0A1W1W6I4</accession>
<dbReference type="STRING" id="645990.SAMN00120144_3084"/>
<gene>
    <name evidence="1" type="ORF">SAMN00120144_3084</name>
</gene>
<reference evidence="1 2" key="1">
    <citation type="submission" date="2017-04" db="EMBL/GenBank/DDBJ databases">
        <authorList>
            <person name="Afonso C.L."/>
            <person name="Miller P.J."/>
            <person name="Scott M.A."/>
            <person name="Spackman E."/>
            <person name="Goraichik I."/>
            <person name="Dimitrov K.M."/>
            <person name="Suarez D.L."/>
            <person name="Swayne D.E."/>
        </authorList>
    </citation>
    <scope>NUCLEOTIDE SEQUENCE [LARGE SCALE GENOMIC DNA]</scope>
    <source>
        <strain evidence="1 2">DSM 11622</strain>
    </source>
</reference>
<dbReference type="Proteomes" id="UP000192266">
    <property type="component" value="Unassembled WGS sequence"/>
</dbReference>
<sequence length="71" mass="7736">MIKAELLASITYLTTVWMAGTMADARQAAGNELPVSSLAARRDTVRIRLARSTVQWKGTKMRGTGKLVDLS</sequence>
<dbReference type="RefSeq" id="WP_084448164.1">
    <property type="nucleotide sequence ID" value="NZ_FWWW01000122.1"/>
</dbReference>
<keyword evidence="2" id="KW-1185">Reference proteome</keyword>